<dbReference type="InterPro" id="IPR039425">
    <property type="entry name" value="RNA_pol_sigma-70-like"/>
</dbReference>
<gene>
    <name evidence="6" type="ORF">PQO03_18185</name>
</gene>
<dbReference type="InterPro" id="IPR013325">
    <property type="entry name" value="RNA_pol_sigma_r2"/>
</dbReference>
<keyword evidence="3" id="KW-0238">DNA-binding</keyword>
<dbReference type="RefSeq" id="WP_274152342.1">
    <property type="nucleotide sequence ID" value="NZ_CP117812.1"/>
</dbReference>
<evidence type="ECO:0000256" key="4">
    <source>
        <dbReference type="ARBA" id="ARBA00023163"/>
    </source>
</evidence>
<dbReference type="Pfam" id="PF04542">
    <property type="entry name" value="Sigma70_r2"/>
    <property type="match status" value="1"/>
</dbReference>
<accession>A0ABY7VU74</accession>
<organism evidence="6 7">
    <name type="scientific">Lentisphaera profundi</name>
    <dbReference type="NCBI Taxonomy" id="1658616"/>
    <lineage>
        <taxon>Bacteria</taxon>
        <taxon>Pseudomonadati</taxon>
        <taxon>Lentisphaerota</taxon>
        <taxon>Lentisphaeria</taxon>
        <taxon>Lentisphaerales</taxon>
        <taxon>Lentisphaeraceae</taxon>
        <taxon>Lentisphaera</taxon>
    </lineage>
</organism>
<dbReference type="EMBL" id="CP117812">
    <property type="protein sequence ID" value="WDE97758.1"/>
    <property type="molecule type" value="Genomic_DNA"/>
</dbReference>
<reference evidence="6 7" key="1">
    <citation type="submission" date="2023-02" db="EMBL/GenBank/DDBJ databases">
        <title>Genome sequence of Lentisphaera profundi SAORIC-696.</title>
        <authorList>
            <person name="Kim e."/>
            <person name="Cho J.-C."/>
            <person name="Choi A."/>
            <person name="Kang I."/>
        </authorList>
    </citation>
    <scope>NUCLEOTIDE SEQUENCE [LARGE SCALE GENOMIC DNA]</scope>
    <source>
        <strain evidence="6 7">SAORIC-696</strain>
    </source>
</reference>
<keyword evidence="1" id="KW-0805">Transcription regulation</keyword>
<evidence type="ECO:0000313" key="6">
    <source>
        <dbReference type="EMBL" id="WDE97758.1"/>
    </source>
</evidence>
<proteinExistence type="predicted"/>
<dbReference type="PANTHER" id="PTHR43133">
    <property type="entry name" value="RNA POLYMERASE ECF-TYPE SIGMA FACTO"/>
    <property type="match status" value="1"/>
</dbReference>
<dbReference type="Proteomes" id="UP001214250">
    <property type="component" value="Chromosome 2"/>
</dbReference>
<keyword evidence="4" id="KW-0804">Transcription</keyword>
<name>A0ABY7VU74_9BACT</name>
<keyword evidence="2" id="KW-0731">Sigma factor</keyword>
<evidence type="ECO:0000259" key="5">
    <source>
        <dbReference type="Pfam" id="PF04542"/>
    </source>
</evidence>
<feature type="domain" description="RNA polymerase sigma-70 region 2" evidence="5">
    <location>
        <begin position="29"/>
        <end position="95"/>
    </location>
</feature>
<protein>
    <submittedName>
        <fullName evidence="6">RNA polymerase sigma factor</fullName>
    </submittedName>
</protein>
<keyword evidence="7" id="KW-1185">Reference proteome</keyword>
<dbReference type="InterPro" id="IPR007627">
    <property type="entry name" value="RNA_pol_sigma70_r2"/>
</dbReference>
<dbReference type="SUPFAM" id="SSF88946">
    <property type="entry name" value="Sigma2 domain of RNA polymerase sigma factors"/>
    <property type="match status" value="1"/>
</dbReference>
<sequence>MKNNYHTRHTLLLRAADPNDEQAWEDFVTYYDSFIQMVLNRLLFDLRESDDLRQDILIKLWKNLQTYDHKKAKFRTWLSTVIRNTVINHSEKKGRKKLLLAPEGSLLLAADSQNELELHIQAEWETYASSLALEKVKPLFSDNAFKVFSMSLENMSVDVISEKLEISTDSVYKMKTRFIKRLHEEINFIRNQTEF</sequence>
<evidence type="ECO:0000256" key="1">
    <source>
        <dbReference type="ARBA" id="ARBA00023015"/>
    </source>
</evidence>
<dbReference type="Gene3D" id="1.10.1740.10">
    <property type="match status" value="1"/>
</dbReference>
<evidence type="ECO:0000256" key="2">
    <source>
        <dbReference type="ARBA" id="ARBA00023082"/>
    </source>
</evidence>
<dbReference type="PANTHER" id="PTHR43133:SF8">
    <property type="entry name" value="RNA POLYMERASE SIGMA FACTOR HI_1459-RELATED"/>
    <property type="match status" value="1"/>
</dbReference>
<evidence type="ECO:0000256" key="3">
    <source>
        <dbReference type="ARBA" id="ARBA00023125"/>
    </source>
</evidence>
<evidence type="ECO:0000313" key="7">
    <source>
        <dbReference type="Proteomes" id="UP001214250"/>
    </source>
</evidence>
<dbReference type="NCBIfam" id="TIGR02937">
    <property type="entry name" value="sigma70-ECF"/>
    <property type="match status" value="1"/>
</dbReference>
<dbReference type="InterPro" id="IPR014284">
    <property type="entry name" value="RNA_pol_sigma-70_dom"/>
</dbReference>